<organism evidence="2 3">
    <name type="scientific">Pleurodeles waltl</name>
    <name type="common">Iberian ribbed newt</name>
    <dbReference type="NCBI Taxonomy" id="8319"/>
    <lineage>
        <taxon>Eukaryota</taxon>
        <taxon>Metazoa</taxon>
        <taxon>Chordata</taxon>
        <taxon>Craniata</taxon>
        <taxon>Vertebrata</taxon>
        <taxon>Euteleostomi</taxon>
        <taxon>Amphibia</taxon>
        <taxon>Batrachia</taxon>
        <taxon>Caudata</taxon>
        <taxon>Salamandroidea</taxon>
        <taxon>Salamandridae</taxon>
        <taxon>Pleurodelinae</taxon>
        <taxon>Pleurodeles</taxon>
    </lineage>
</organism>
<evidence type="ECO:0000256" key="1">
    <source>
        <dbReference type="SAM" id="MobiDB-lite"/>
    </source>
</evidence>
<evidence type="ECO:0000313" key="3">
    <source>
        <dbReference type="Proteomes" id="UP001066276"/>
    </source>
</evidence>
<feature type="compositionally biased region" description="Polar residues" evidence="1">
    <location>
        <begin position="75"/>
        <end position="93"/>
    </location>
</feature>
<dbReference type="EMBL" id="JANPWB010000007">
    <property type="protein sequence ID" value="KAJ1169659.1"/>
    <property type="molecule type" value="Genomic_DNA"/>
</dbReference>
<proteinExistence type="predicted"/>
<dbReference type="Proteomes" id="UP001066276">
    <property type="component" value="Chromosome 4_1"/>
</dbReference>
<name>A0AAV7T0K9_PLEWA</name>
<feature type="compositionally biased region" description="Polar residues" evidence="1">
    <location>
        <begin position="32"/>
        <end position="42"/>
    </location>
</feature>
<dbReference type="AlphaFoldDB" id="A0AAV7T0K9"/>
<protein>
    <submittedName>
        <fullName evidence="2">Uncharacterized protein</fullName>
    </submittedName>
</protein>
<keyword evidence="3" id="KW-1185">Reference proteome</keyword>
<feature type="compositionally biased region" description="Low complexity" evidence="1">
    <location>
        <begin position="113"/>
        <end position="136"/>
    </location>
</feature>
<sequence length="207" mass="21820">MHGTPLRCRPQPGPPKDSRCSPGQPGDLQAGPTFTGSTSSSWALGADSPRDHPSPAAVWARFSGGRDAAPHPLQLRNSAPESPRQSGSSTPTRGYSDPVATRSGPTPPPAAPGPSSSSHLSSGGRSPSRPGPSTWPQLGARPRHPRLLFPGLREVKRQGIRPPTLQQVSEGQGRKSGSFLPETVSELLETRPTTASSSFSSFFNQFF</sequence>
<feature type="region of interest" description="Disordered" evidence="1">
    <location>
        <begin position="1"/>
        <end position="183"/>
    </location>
</feature>
<accession>A0AAV7T0K9</accession>
<comment type="caution">
    <text evidence="2">The sequence shown here is derived from an EMBL/GenBank/DDBJ whole genome shotgun (WGS) entry which is preliminary data.</text>
</comment>
<gene>
    <name evidence="2" type="ORF">NDU88_001550</name>
</gene>
<reference evidence="2" key="1">
    <citation type="journal article" date="2022" name="bioRxiv">
        <title>Sequencing and chromosome-scale assembly of the giantPleurodeles waltlgenome.</title>
        <authorList>
            <person name="Brown T."/>
            <person name="Elewa A."/>
            <person name="Iarovenko S."/>
            <person name="Subramanian E."/>
            <person name="Araus A.J."/>
            <person name="Petzold A."/>
            <person name="Susuki M."/>
            <person name="Suzuki K.-i.T."/>
            <person name="Hayashi T."/>
            <person name="Toyoda A."/>
            <person name="Oliveira C."/>
            <person name="Osipova E."/>
            <person name="Leigh N.D."/>
            <person name="Simon A."/>
            <person name="Yun M.H."/>
        </authorList>
    </citation>
    <scope>NUCLEOTIDE SEQUENCE</scope>
    <source>
        <strain evidence="2">20211129_DDA</strain>
        <tissue evidence="2">Liver</tissue>
    </source>
</reference>
<evidence type="ECO:0000313" key="2">
    <source>
        <dbReference type="EMBL" id="KAJ1169659.1"/>
    </source>
</evidence>